<evidence type="ECO:0000256" key="5">
    <source>
        <dbReference type="SAM" id="Phobius"/>
    </source>
</evidence>
<dbReference type="SMART" id="SM00408">
    <property type="entry name" value="IGc2"/>
    <property type="match status" value="1"/>
</dbReference>
<feature type="compositionally biased region" description="Basic and acidic residues" evidence="4">
    <location>
        <begin position="611"/>
        <end position="626"/>
    </location>
</feature>
<dbReference type="SUPFAM" id="SSF48726">
    <property type="entry name" value="Immunoglobulin"/>
    <property type="match status" value="1"/>
</dbReference>
<evidence type="ECO:0000259" key="8">
    <source>
        <dbReference type="PROSITE" id="PS50835"/>
    </source>
</evidence>
<evidence type="ECO:0000256" key="3">
    <source>
        <dbReference type="PROSITE-ProRule" id="PRU00076"/>
    </source>
</evidence>
<comment type="caution">
    <text evidence="3">Lacks conserved residue(s) required for the propagation of feature annotation.</text>
</comment>
<dbReference type="CDD" id="cd00054">
    <property type="entry name" value="EGF_CA"/>
    <property type="match status" value="1"/>
</dbReference>
<feature type="disulfide bond" evidence="3">
    <location>
        <begin position="288"/>
        <end position="297"/>
    </location>
</feature>
<dbReference type="InterPro" id="IPR003598">
    <property type="entry name" value="Ig_sub2"/>
</dbReference>
<keyword evidence="5" id="KW-0812">Transmembrane</keyword>
<dbReference type="AlphaFoldDB" id="A0ABD3WU45"/>
<name>A0ABD3WU45_SINWO</name>
<dbReference type="InterPro" id="IPR003599">
    <property type="entry name" value="Ig_sub"/>
</dbReference>
<dbReference type="SMART" id="SM00409">
    <property type="entry name" value="IG"/>
    <property type="match status" value="1"/>
</dbReference>
<feature type="compositionally biased region" description="Basic and acidic residues" evidence="4">
    <location>
        <begin position="495"/>
        <end position="535"/>
    </location>
</feature>
<comment type="caution">
    <text evidence="9">The sequence shown here is derived from an EMBL/GenBank/DDBJ whole genome shotgun (WGS) entry which is preliminary data.</text>
</comment>
<dbReference type="InterPro" id="IPR013098">
    <property type="entry name" value="Ig_I-set"/>
</dbReference>
<dbReference type="InterPro" id="IPR036179">
    <property type="entry name" value="Ig-like_dom_sf"/>
</dbReference>
<feature type="compositionally biased region" description="Low complexity" evidence="4">
    <location>
        <begin position="675"/>
        <end position="686"/>
    </location>
</feature>
<dbReference type="PROSITE" id="PS50026">
    <property type="entry name" value="EGF_3"/>
    <property type="match status" value="1"/>
</dbReference>
<evidence type="ECO:0000313" key="9">
    <source>
        <dbReference type="EMBL" id="KAL3877317.1"/>
    </source>
</evidence>
<gene>
    <name evidence="9" type="ORF">ACJMK2_035047</name>
</gene>
<dbReference type="FunFam" id="2.60.40.10:FF:000032">
    <property type="entry name" value="palladin isoform X1"/>
    <property type="match status" value="1"/>
</dbReference>
<evidence type="ECO:0000256" key="6">
    <source>
        <dbReference type="SAM" id="SignalP"/>
    </source>
</evidence>
<dbReference type="Pfam" id="PF07679">
    <property type="entry name" value="I-set"/>
    <property type="match status" value="1"/>
</dbReference>
<keyword evidence="1 3" id="KW-1015">Disulfide bond</keyword>
<reference evidence="9 10" key="1">
    <citation type="submission" date="2024-11" db="EMBL/GenBank/DDBJ databases">
        <title>Chromosome-level genome assembly of the freshwater bivalve Anodonta woodiana.</title>
        <authorList>
            <person name="Chen X."/>
        </authorList>
    </citation>
    <scope>NUCLEOTIDE SEQUENCE [LARGE SCALE GENOMIC DNA]</scope>
    <source>
        <strain evidence="9">MN2024</strain>
        <tissue evidence="9">Gills</tissue>
    </source>
</reference>
<dbReference type="PROSITE" id="PS50835">
    <property type="entry name" value="IG_LIKE"/>
    <property type="match status" value="1"/>
</dbReference>
<dbReference type="PANTHER" id="PTHR10075:SF14">
    <property type="entry name" value="CELL ADHESION MOLECULE DSCAM2-RELATED"/>
    <property type="match status" value="1"/>
</dbReference>
<dbReference type="InterPro" id="IPR057909">
    <property type="entry name" value="NRG2_N"/>
</dbReference>
<dbReference type="InterPro" id="IPR000742">
    <property type="entry name" value="EGF"/>
</dbReference>
<feature type="compositionally biased region" description="Basic and acidic residues" evidence="4">
    <location>
        <begin position="688"/>
        <end position="701"/>
    </location>
</feature>
<feature type="signal peptide" evidence="6">
    <location>
        <begin position="1"/>
        <end position="22"/>
    </location>
</feature>
<keyword evidence="3" id="KW-0245">EGF-like domain</keyword>
<accession>A0ABD3WU45</accession>
<evidence type="ECO:0000256" key="4">
    <source>
        <dbReference type="SAM" id="MobiDB-lite"/>
    </source>
</evidence>
<dbReference type="PROSITE" id="PS01186">
    <property type="entry name" value="EGF_2"/>
    <property type="match status" value="1"/>
</dbReference>
<feature type="region of interest" description="Disordered" evidence="4">
    <location>
        <begin position="665"/>
        <end position="701"/>
    </location>
</feature>
<keyword evidence="5" id="KW-1133">Transmembrane helix</keyword>
<dbReference type="EMBL" id="JBJQND010000005">
    <property type="protein sequence ID" value="KAL3877317.1"/>
    <property type="molecule type" value="Genomic_DNA"/>
</dbReference>
<dbReference type="SUPFAM" id="SSF57196">
    <property type="entry name" value="EGF/Laminin"/>
    <property type="match status" value="1"/>
</dbReference>
<sequence length="774" mass="86574">MKLFRLRFILLGLLLCVFHVWCRTCGTEFADPGSSAYLAKVVILGELSQKLPQKGNRYNVTVQIDGKSIKKGKELLKKGMNNLTIGEFGPKDLDKCVDEINRDVKYYFFLNVTSDSSFFRLSALPVGGDIPKKIKREIDKLSQCKMDDTKCVTIPAMKTKMKDTVLEENKQLQLQCNLKKAPVPKAEFIWLKDGVVIKQNKDKIKHGKKGTRLRIRRVSIADEGKYACIVKNAAGSVKQEAVIKIVRNNTTSKAPARKRPCGKDFEGYCMNNGTCLILSELDQRYCECQLGYTGQHCGELIIPPIPSTPDLNKLLAEIRNIDKLNHERTLIIIGIIVGILAFIGICIASYFLAKRRNKLFYRRQGEKSSTIEDNIPQVYRPLLSGYDEVDGPRPNIKASSCISRETQTIESSFSSANGNVHVNPLDGLLRFSPSDKNKINRDRLTAVRLEAFPGFTRPENGQGRVTSNLDQNPRHSPKNKSKEGDQNPRHSPKNKSNEGDQNPRHIPDNMAKEGDQNPRHIPDNMAKKVDKERSLRAVPLDTSIEGDIKGKETSLKLPENQDLKEKALLSSKTPERKQSNEQMSSPVPPFSSVAVGNPHKKPHSPGANISEDAKPNHKFPDSHFNFDTESDSDEATQTEAPLLPLFISEEDISIEDYGLDAVENEQNSMSPYVNDVSSDSCKSFSDSVDDKVKSKDSDKNKPIDINAPLKYSFLDPLSVSSLFWNEHGSLEQGMDTVGLAYPQEKQCKHDNKEPEYFQSALPFSSNSFGEGVKT</sequence>
<protein>
    <submittedName>
        <fullName evidence="9">Uncharacterized protein</fullName>
    </submittedName>
</protein>
<keyword evidence="10" id="KW-1185">Reference proteome</keyword>
<organism evidence="9 10">
    <name type="scientific">Sinanodonta woodiana</name>
    <name type="common">Chinese pond mussel</name>
    <name type="synonym">Anodonta woodiana</name>
    <dbReference type="NCBI Taxonomy" id="1069815"/>
    <lineage>
        <taxon>Eukaryota</taxon>
        <taxon>Metazoa</taxon>
        <taxon>Spiralia</taxon>
        <taxon>Lophotrochozoa</taxon>
        <taxon>Mollusca</taxon>
        <taxon>Bivalvia</taxon>
        <taxon>Autobranchia</taxon>
        <taxon>Heteroconchia</taxon>
        <taxon>Palaeoheterodonta</taxon>
        <taxon>Unionida</taxon>
        <taxon>Unionoidea</taxon>
        <taxon>Unionidae</taxon>
        <taxon>Unioninae</taxon>
        <taxon>Sinanodonta</taxon>
    </lineage>
</organism>
<feature type="compositionally biased region" description="Basic and acidic residues" evidence="4">
    <location>
        <begin position="569"/>
        <end position="579"/>
    </location>
</feature>
<feature type="domain" description="EGF-like" evidence="7">
    <location>
        <begin position="257"/>
        <end position="298"/>
    </location>
</feature>
<feature type="transmembrane region" description="Helical" evidence="5">
    <location>
        <begin position="330"/>
        <end position="353"/>
    </location>
</feature>
<dbReference type="Pfam" id="PF25518">
    <property type="entry name" value="NRG2_N"/>
    <property type="match status" value="1"/>
</dbReference>
<feature type="region of interest" description="Disordered" evidence="4">
    <location>
        <begin position="569"/>
        <end position="636"/>
    </location>
</feature>
<dbReference type="Proteomes" id="UP001634394">
    <property type="component" value="Unassembled WGS sequence"/>
</dbReference>
<dbReference type="PANTHER" id="PTHR10075">
    <property type="entry name" value="BASIGIN RELATED"/>
    <property type="match status" value="1"/>
</dbReference>
<dbReference type="Gene3D" id="2.60.40.10">
    <property type="entry name" value="Immunoglobulins"/>
    <property type="match status" value="1"/>
</dbReference>
<dbReference type="PROSITE" id="PS00022">
    <property type="entry name" value="EGF_1"/>
    <property type="match status" value="1"/>
</dbReference>
<dbReference type="InterPro" id="IPR013783">
    <property type="entry name" value="Ig-like_fold"/>
</dbReference>
<evidence type="ECO:0000259" key="7">
    <source>
        <dbReference type="PROSITE" id="PS50026"/>
    </source>
</evidence>
<evidence type="ECO:0000313" key="10">
    <source>
        <dbReference type="Proteomes" id="UP001634394"/>
    </source>
</evidence>
<dbReference type="Gene3D" id="2.10.25.10">
    <property type="entry name" value="Laminin"/>
    <property type="match status" value="1"/>
</dbReference>
<feature type="domain" description="Ig-like" evidence="8">
    <location>
        <begin position="155"/>
        <end position="244"/>
    </location>
</feature>
<evidence type="ECO:0000256" key="2">
    <source>
        <dbReference type="ARBA" id="ARBA00023319"/>
    </source>
</evidence>
<evidence type="ECO:0000256" key="1">
    <source>
        <dbReference type="ARBA" id="ARBA00023157"/>
    </source>
</evidence>
<keyword evidence="2" id="KW-0393">Immunoglobulin domain</keyword>
<feature type="disulfide bond" evidence="3">
    <location>
        <begin position="269"/>
        <end position="286"/>
    </location>
</feature>
<feature type="region of interest" description="Disordered" evidence="4">
    <location>
        <begin position="454"/>
        <end position="541"/>
    </location>
</feature>
<feature type="chain" id="PRO_5044846942" evidence="6">
    <location>
        <begin position="23"/>
        <end position="774"/>
    </location>
</feature>
<keyword evidence="6" id="KW-0732">Signal</keyword>
<dbReference type="InterPro" id="IPR007110">
    <property type="entry name" value="Ig-like_dom"/>
</dbReference>
<keyword evidence="5" id="KW-0472">Membrane</keyword>
<proteinExistence type="predicted"/>